<protein>
    <submittedName>
        <fullName evidence="2">Ethyl tert-butyl ether degradation protein EthD</fullName>
    </submittedName>
</protein>
<dbReference type="EMBL" id="LOPU01000018">
    <property type="protein sequence ID" value="KTG10458.1"/>
    <property type="molecule type" value="Genomic_DNA"/>
</dbReference>
<dbReference type="Pfam" id="PF07110">
    <property type="entry name" value="EthD"/>
    <property type="match status" value="1"/>
</dbReference>
<proteinExistence type="predicted"/>
<dbReference type="Proteomes" id="UP000054387">
    <property type="component" value="Unassembled WGS sequence"/>
</dbReference>
<evidence type="ECO:0000259" key="1">
    <source>
        <dbReference type="Pfam" id="PF07110"/>
    </source>
</evidence>
<evidence type="ECO:0000313" key="3">
    <source>
        <dbReference type="Proteomes" id="UP000054387"/>
    </source>
</evidence>
<comment type="caution">
    <text evidence="2">The sequence shown here is derived from an EMBL/GenBank/DDBJ whole genome shotgun (WGS) entry which is preliminary data.</text>
</comment>
<dbReference type="STRING" id="1514971.AUR64_12920"/>
<reference evidence="2 3" key="1">
    <citation type="submission" date="2015-12" db="EMBL/GenBank/DDBJ databases">
        <title>Haloprofundus marisrubri gen. nov., sp. nov., an extremely halophilic archaeon isolated from the Discovery deep brine-seawater interface in the Red Sea.</title>
        <authorList>
            <person name="Zhang G."/>
            <person name="Stingl U."/>
            <person name="Rashid M."/>
        </authorList>
    </citation>
    <scope>NUCLEOTIDE SEQUENCE [LARGE SCALE GENOMIC DNA]</scope>
    <source>
        <strain evidence="2 3">SB9</strain>
    </source>
</reference>
<dbReference type="RefSeq" id="WP_058581811.1">
    <property type="nucleotide sequence ID" value="NZ_LOPU01000018.1"/>
</dbReference>
<accession>A0A0W1RB51</accession>
<dbReference type="OrthoDB" id="172569at2157"/>
<dbReference type="Gene3D" id="3.30.70.100">
    <property type="match status" value="1"/>
</dbReference>
<dbReference type="SUPFAM" id="SSF54909">
    <property type="entry name" value="Dimeric alpha+beta barrel"/>
    <property type="match status" value="1"/>
</dbReference>
<dbReference type="InterPro" id="IPR011008">
    <property type="entry name" value="Dimeric_a/b-barrel"/>
</dbReference>
<organism evidence="2 3">
    <name type="scientific">Haloprofundus marisrubri</name>
    <dbReference type="NCBI Taxonomy" id="1514971"/>
    <lineage>
        <taxon>Archaea</taxon>
        <taxon>Methanobacteriati</taxon>
        <taxon>Methanobacteriota</taxon>
        <taxon>Stenosarchaea group</taxon>
        <taxon>Halobacteria</taxon>
        <taxon>Halobacteriales</taxon>
        <taxon>Haloferacaceae</taxon>
        <taxon>Haloprofundus</taxon>
    </lineage>
</organism>
<gene>
    <name evidence="2" type="ORF">AUR64_12920</name>
</gene>
<dbReference type="GO" id="GO:0016491">
    <property type="term" value="F:oxidoreductase activity"/>
    <property type="evidence" value="ECO:0007669"/>
    <property type="project" value="InterPro"/>
</dbReference>
<keyword evidence="3" id="KW-1185">Reference proteome</keyword>
<dbReference type="InterPro" id="IPR009799">
    <property type="entry name" value="EthD_dom"/>
</dbReference>
<feature type="domain" description="EthD" evidence="1">
    <location>
        <begin position="11"/>
        <end position="89"/>
    </location>
</feature>
<sequence>MIKLVELLVRRDGMTHDEFVDYWLNEHSPIAKEMPGLKKYVTSVPKDPDRTEYDGVLELYFEDSEAMSAAFDSEAGERTLADAEQFLETGAGPRLVLDETIQLDDL</sequence>
<dbReference type="NCBIfam" id="TIGR02118">
    <property type="entry name" value="EthD family reductase"/>
    <property type="match status" value="1"/>
</dbReference>
<dbReference type="AlphaFoldDB" id="A0A0W1RB51"/>
<name>A0A0W1RB51_9EURY</name>
<evidence type="ECO:0000313" key="2">
    <source>
        <dbReference type="EMBL" id="KTG10458.1"/>
    </source>
</evidence>